<dbReference type="EMBL" id="CP027226">
    <property type="protein sequence ID" value="AVM42941.1"/>
    <property type="molecule type" value="Genomic_DNA"/>
</dbReference>
<evidence type="ECO:0000313" key="6">
    <source>
        <dbReference type="EMBL" id="AVM42941.1"/>
    </source>
</evidence>
<evidence type="ECO:0000256" key="4">
    <source>
        <dbReference type="PIRNR" id="PIRNR005700"/>
    </source>
</evidence>
<name>A0A2S0KPH7_9FIRM</name>
<evidence type="ECO:0000313" key="7">
    <source>
        <dbReference type="Proteomes" id="UP000237947"/>
    </source>
</evidence>
<dbReference type="PROSITE" id="PS00639">
    <property type="entry name" value="THIOL_PROTEASE_HIS"/>
    <property type="match status" value="1"/>
</dbReference>
<dbReference type="Gene3D" id="3.90.70.10">
    <property type="entry name" value="Cysteine proteinases"/>
    <property type="match status" value="1"/>
</dbReference>
<dbReference type="KEGG" id="fsa:C5Q98_06835"/>
<comment type="similarity">
    <text evidence="4">Belongs to the peptidase C1 family.</text>
</comment>
<dbReference type="AlphaFoldDB" id="A0A2S0KPH7"/>
<keyword evidence="1 4" id="KW-0645">Protease</keyword>
<dbReference type="PANTHER" id="PTHR10363">
    <property type="entry name" value="BLEOMYCIN HYDROLASE"/>
    <property type="match status" value="1"/>
</dbReference>
<dbReference type="SUPFAM" id="SSF54001">
    <property type="entry name" value="Cysteine proteinases"/>
    <property type="match status" value="1"/>
</dbReference>
<reference evidence="7" key="1">
    <citation type="submission" date="2018-02" db="EMBL/GenBank/DDBJ databases">
        <authorList>
            <person name="Holder M.E."/>
            <person name="Ajami N.J."/>
            <person name="Petrosino J.F."/>
        </authorList>
    </citation>
    <scope>NUCLEOTIDE SEQUENCE [LARGE SCALE GENOMIC DNA]</scope>
    <source>
        <strain evidence="7">CCUG 47711</strain>
    </source>
</reference>
<dbReference type="PANTHER" id="PTHR10363:SF2">
    <property type="entry name" value="BLEOMYCIN HYDROLASE"/>
    <property type="match status" value="1"/>
</dbReference>
<dbReference type="OrthoDB" id="1111399at2"/>
<evidence type="ECO:0000256" key="2">
    <source>
        <dbReference type="ARBA" id="ARBA00022801"/>
    </source>
</evidence>
<accession>A0A2S0KPH7</accession>
<feature type="active site" evidence="5">
    <location>
        <position position="361"/>
    </location>
</feature>
<evidence type="ECO:0000256" key="1">
    <source>
        <dbReference type="ARBA" id="ARBA00022670"/>
    </source>
</evidence>
<keyword evidence="2 4" id="KW-0378">Hydrolase</keyword>
<dbReference type="GO" id="GO:0070005">
    <property type="term" value="F:cysteine-type aminopeptidase activity"/>
    <property type="evidence" value="ECO:0007669"/>
    <property type="project" value="InterPro"/>
</dbReference>
<dbReference type="PIRSF" id="PIRSF005700">
    <property type="entry name" value="PepC"/>
    <property type="match status" value="1"/>
</dbReference>
<proteinExistence type="inferred from homology"/>
<dbReference type="CDD" id="cd00585">
    <property type="entry name" value="Peptidase_C1B"/>
    <property type="match status" value="1"/>
</dbReference>
<organism evidence="6 7">
    <name type="scientific">Fastidiosipila sanguinis</name>
    <dbReference type="NCBI Taxonomy" id="236753"/>
    <lineage>
        <taxon>Bacteria</taxon>
        <taxon>Bacillati</taxon>
        <taxon>Bacillota</taxon>
        <taxon>Clostridia</taxon>
        <taxon>Eubacteriales</taxon>
        <taxon>Oscillospiraceae</taxon>
        <taxon>Fastidiosipila</taxon>
    </lineage>
</organism>
<keyword evidence="4 6" id="KW-0031">Aminopeptidase</keyword>
<dbReference type="RefSeq" id="WP_106012889.1">
    <property type="nucleotide sequence ID" value="NZ_CP027226.1"/>
</dbReference>
<keyword evidence="7" id="KW-1185">Reference proteome</keyword>
<dbReference type="GO" id="GO:0043418">
    <property type="term" value="P:homocysteine catabolic process"/>
    <property type="evidence" value="ECO:0007669"/>
    <property type="project" value="TreeGrafter"/>
</dbReference>
<dbReference type="Pfam" id="PF03051">
    <property type="entry name" value="Peptidase_C1_2"/>
    <property type="match status" value="1"/>
</dbReference>
<gene>
    <name evidence="6" type="ORF">C5Q98_06835</name>
</gene>
<feature type="active site" evidence="5">
    <location>
        <position position="67"/>
    </location>
</feature>
<protein>
    <recommendedName>
        <fullName evidence="4">Aminopeptidase</fullName>
    </recommendedName>
</protein>
<feature type="active site" evidence="5">
    <location>
        <position position="383"/>
    </location>
</feature>
<keyword evidence="3 4" id="KW-0788">Thiol protease</keyword>
<sequence>MLDKELIKKYQDKYANDPSNKAVENAIAKNGINASSLDNTAKRKHNFVFSDVTKRGNITNQKSSGRCWMFANLNTARINVMEKLNIKNFEFSQTYTFFWDKLEKSNFFLESIIETADEPLNSRVVWHLLQTPQEDGGQYDMFVGILKKYGSVPKECMPETYHSENTYVLETVLNNKLREFASVLRKMHAEGKSDEEQRAKKDEQLYFVYNLLVKTLGEAPRTFNYSYRDKDDKFHRLTNQNPVEFFETYSGLNLDSMVNIINAPTADKPYEKTYTVKLLGSVKEAPVIKYVNLPVEDLKASAIKSIQAGVPVWFGCDVGKFSDSKLGIMDDKLFDYAATLGEGENLTKAERLDYGDSLLTHAMVLTGVDLDENGNVIKWQVENSWGKDAGDEGIFSMSDSWFDEYTYQVTVDRKFVDEKILDIYDNCEITELEPWDPMGSLAM</sequence>
<dbReference type="GO" id="GO:0005737">
    <property type="term" value="C:cytoplasm"/>
    <property type="evidence" value="ECO:0007669"/>
    <property type="project" value="TreeGrafter"/>
</dbReference>
<evidence type="ECO:0000256" key="5">
    <source>
        <dbReference type="PIRSR" id="PIRSR005700-1"/>
    </source>
</evidence>
<evidence type="ECO:0000256" key="3">
    <source>
        <dbReference type="ARBA" id="ARBA00022807"/>
    </source>
</evidence>
<dbReference type="InterPro" id="IPR025660">
    <property type="entry name" value="Pept_his_AS"/>
</dbReference>
<dbReference type="Proteomes" id="UP000237947">
    <property type="component" value="Chromosome"/>
</dbReference>
<dbReference type="InterPro" id="IPR038765">
    <property type="entry name" value="Papain-like_cys_pep_sf"/>
</dbReference>
<dbReference type="GO" id="GO:0006508">
    <property type="term" value="P:proteolysis"/>
    <property type="evidence" value="ECO:0007669"/>
    <property type="project" value="UniProtKB-KW"/>
</dbReference>
<dbReference type="InterPro" id="IPR004134">
    <property type="entry name" value="Peptidase_C1B"/>
</dbReference>
<dbReference type="GO" id="GO:0009636">
    <property type="term" value="P:response to toxic substance"/>
    <property type="evidence" value="ECO:0007669"/>
    <property type="project" value="TreeGrafter"/>
</dbReference>